<dbReference type="SUPFAM" id="SSF52540">
    <property type="entry name" value="P-loop containing nucleoside triphosphate hydrolases"/>
    <property type="match status" value="1"/>
</dbReference>
<accession>I3CJ69</accession>
<dbReference type="PANTHER" id="PTHR34301:SF8">
    <property type="entry name" value="ATPASE DOMAIN-CONTAINING PROTEIN"/>
    <property type="match status" value="1"/>
</dbReference>
<keyword evidence="2" id="KW-1185">Reference proteome</keyword>
<dbReference type="AlphaFoldDB" id="I3CJ69"/>
<protein>
    <submittedName>
        <fullName evidence="1">Putative ATPase (AAA+ superfamily)</fullName>
    </submittedName>
</protein>
<dbReference type="HOGENOM" id="CLU_062442_0_0_6"/>
<dbReference type="STRING" id="395493.BegalDRAFT_2828"/>
<dbReference type="eggNOG" id="COG1672">
    <property type="taxonomic scope" value="Bacteria"/>
</dbReference>
<name>I3CJ69_9GAMM</name>
<sequence length="388" mass="45306">MHNNYNTLTKMNTFSTKFNEHIEYLGVTNQKLSQVLGVHHTTIARWRKDSEPETPTPIKMFAKHYRLPDEDTEELLNAIKFTYQGDTGINIEKKGNAQIPSSQIINPFIVGTPVKRGQFFGREDILRNLFNLWRDYPQQPIQNAAIYGEKRIGKTSLLFQIRDLANFQTTDTNWRDTQKNYEWLLPKQHSYNFIYVDFQNPQMGFRKKLLEHILKNMRLESSENLVLSEQNAITEFYDILSEKLKAPTIVLFDEINAAVSHPSKELDNYFWESLRSISTTMFDTARLGFVIASTETPSKLSEILDKKTISSPFFNIFGYQIEMPVFSKEEALELMEQSPIVISADDKDFILEKSQLHPLKLQVLCRQYVDAYRNNSVEKWRDFNSLTE</sequence>
<dbReference type="Gene3D" id="3.40.50.300">
    <property type="entry name" value="P-loop containing nucleotide triphosphate hydrolases"/>
    <property type="match status" value="1"/>
</dbReference>
<dbReference type="EMBL" id="JH600070">
    <property type="protein sequence ID" value="EIJ43662.1"/>
    <property type="molecule type" value="Genomic_DNA"/>
</dbReference>
<dbReference type="InterPro" id="IPR027417">
    <property type="entry name" value="P-loop_NTPase"/>
</dbReference>
<proteinExistence type="predicted"/>
<evidence type="ECO:0000313" key="2">
    <source>
        <dbReference type="Proteomes" id="UP000005744"/>
    </source>
</evidence>
<gene>
    <name evidence="1" type="ORF">BegalDRAFT_2828</name>
</gene>
<evidence type="ECO:0000313" key="1">
    <source>
        <dbReference type="EMBL" id="EIJ43662.1"/>
    </source>
</evidence>
<dbReference type="Proteomes" id="UP000005744">
    <property type="component" value="Unassembled WGS sequence"/>
</dbReference>
<organism evidence="1 2">
    <name type="scientific">Beggiatoa alba B18LD</name>
    <dbReference type="NCBI Taxonomy" id="395493"/>
    <lineage>
        <taxon>Bacteria</taxon>
        <taxon>Pseudomonadati</taxon>
        <taxon>Pseudomonadota</taxon>
        <taxon>Gammaproteobacteria</taxon>
        <taxon>Thiotrichales</taxon>
        <taxon>Thiotrichaceae</taxon>
        <taxon>Beggiatoa</taxon>
    </lineage>
</organism>
<dbReference type="PANTHER" id="PTHR34301">
    <property type="entry name" value="DNA-BINDING PROTEIN-RELATED"/>
    <property type="match status" value="1"/>
</dbReference>
<reference evidence="1 2" key="1">
    <citation type="submission" date="2011-11" db="EMBL/GenBank/DDBJ databases">
        <title>Improved High-Quality Draft sequence of Beggiatoa alba B18lD.</title>
        <authorList>
            <consortium name="US DOE Joint Genome Institute"/>
            <person name="Lucas S."/>
            <person name="Han J."/>
            <person name="Lapidus A."/>
            <person name="Cheng J.-F."/>
            <person name="Goodwin L."/>
            <person name="Pitluck S."/>
            <person name="Peters L."/>
            <person name="Mikhailova N."/>
            <person name="Held B."/>
            <person name="Detter J.C."/>
            <person name="Han C."/>
            <person name="Tapia R."/>
            <person name="Land M."/>
            <person name="Hauser L."/>
            <person name="Kyrpides N."/>
            <person name="Ivanova N."/>
            <person name="Pagani I."/>
            <person name="Samuel K."/>
            <person name="Teske A."/>
            <person name="Mueller J."/>
            <person name="Woyke T."/>
        </authorList>
    </citation>
    <scope>NUCLEOTIDE SEQUENCE [LARGE SCALE GENOMIC DNA]</scope>
    <source>
        <strain evidence="1 2">B18LD</strain>
    </source>
</reference>